<evidence type="ECO:0000313" key="1">
    <source>
        <dbReference type="EMBL" id="EKC43118.1"/>
    </source>
</evidence>
<sequence>MYTLYIAILLYLYMKMIAKELGVILSFMVVATLAKNIGPSGYPSLHHRPPFPGTGPSPGLPGSSGTYIQYLYYLYRTQGPNSSSFLQYYQYLIRTGILPRGRFPFGGAGGSLGSPFGGLPGTEQISVKSRELSFEHLWIYYILSNDKENIPNTFAGMNMIARELGVILSFMVVATLAKNINPSGYPSLHHRPPFPGTSPAPGVPGSSGTYIQYLYYLYRTQGPNSSSFLQYYQYLIRTGILPRGRFPFGGAGGSPGSPFGGLSGASPFSSLPGLNAGSSFPGGSTFPGASSGSPFGSRSPFGSNQMISLSGSSSFSGLSNPPSFGDFDGDSYYTPDLDSGYGSSLPGYDSSPSYSEYNPYLIDIPTYNYPFMNKLFLK</sequence>
<gene>
    <name evidence="1" type="ORF">CGI_10022323</name>
</gene>
<proteinExistence type="predicted"/>
<reference evidence="1" key="1">
    <citation type="journal article" date="2012" name="Nature">
        <title>The oyster genome reveals stress adaptation and complexity of shell formation.</title>
        <authorList>
            <person name="Zhang G."/>
            <person name="Fang X."/>
            <person name="Guo X."/>
            <person name="Li L."/>
            <person name="Luo R."/>
            <person name="Xu F."/>
            <person name="Yang P."/>
            <person name="Zhang L."/>
            <person name="Wang X."/>
            <person name="Qi H."/>
            <person name="Xiong Z."/>
            <person name="Que H."/>
            <person name="Xie Y."/>
            <person name="Holland P.W."/>
            <person name="Paps J."/>
            <person name="Zhu Y."/>
            <person name="Wu F."/>
            <person name="Chen Y."/>
            <person name="Wang J."/>
            <person name="Peng C."/>
            <person name="Meng J."/>
            <person name="Yang L."/>
            <person name="Liu J."/>
            <person name="Wen B."/>
            <person name="Zhang N."/>
            <person name="Huang Z."/>
            <person name="Zhu Q."/>
            <person name="Feng Y."/>
            <person name="Mount A."/>
            <person name="Hedgecock D."/>
            <person name="Xu Z."/>
            <person name="Liu Y."/>
            <person name="Domazet-Loso T."/>
            <person name="Du Y."/>
            <person name="Sun X."/>
            <person name="Zhang S."/>
            <person name="Liu B."/>
            <person name="Cheng P."/>
            <person name="Jiang X."/>
            <person name="Li J."/>
            <person name="Fan D."/>
            <person name="Wang W."/>
            <person name="Fu W."/>
            <person name="Wang T."/>
            <person name="Wang B."/>
            <person name="Zhang J."/>
            <person name="Peng Z."/>
            <person name="Li Y."/>
            <person name="Li N."/>
            <person name="Wang J."/>
            <person name="Chen M."/>
            <person name="He Y."/>
            <person name="Tan F."/>
            <person name="Song X."/>
            <person name="Zheng Q."/>
            <person name="Huang R."/>
            <person name="Yang H."/>
            <person name="Du X."/>
            <person name="Chen L."/>
            <person name="Yang M."/>
            <person name="Gaffney P.M."/>
            <person name="Wang S."/>
            <person name="Luo L."/>
            <person name="She Z."/>
            <person name="Ming Y."/>
            <person name="Huang W."/>
            <person name="Zhang S."/>
            <person name="Huang B."/>
            <person name="Zhang Y."/>
            <person name="Qu T."/>
            <person name="Ni P."/>
            <person name="Miao G."/>
            <person name="Wang J."/>
            <person name="Wang Q."/>
            <person name="Steinberg C.E."/>
            <person name="Wang H."/>
            <person name="Li N."/>
            <person name="Qian L."/>
            <person name="Zhang G."/>
            <person name="Li Y."/>
            <person name="Yang H."/>
            <person name="Liu X."/>
            <person name="Wang J."/>
            <person name="Yin Y."/>
            <person name="Wang J."/>
        </authorList>
    </citation>
    <scope>NUCLEOTIDE SEQUENCE [LARGE SCALE GENOMIC DNA]</scope>
    <source>
        <strain evidence="1">05x7-T-G4-1.051#20</strain>
    </source>
</reference>
<organism evidence="1">
    <name type="scientific">Magallana gigas</name>
    <name type="common">Pacific oyster</name>
    <name type="synonym">Crassostrea gigas</name>
    <dbReference type="NCBI Taxonomy" id="29159"/>
    <lineage>
        <taxon>Eukaryota</taxon>
        <taxon>Metazoa</taxon>
        <taxon>Spiralia</taxon>
        <taxon>Lophotrochozoa</taxon>
        <taxon>Mollusca</taxon>
        <taxon>Bivalvia</taxon>
        <taxon>Autobranchia</taxon>
        <taxon>Pteriomorphia</taxon>
        <taxon>Ostreida</taxon>
        <taxon>Ostreoidea</taxon>
        <taxon>Ostreidae</taxon>
        <taxon>Magallana</taxon>
    </lineage>
</organism>
<dbReference type="InParanoid" id="K1RBK9"/>
<accession>K1RBK9</accession>
<protein>
    <submittedName>
        <fullName evidence="1">Uncharacterized protein</fullName>
    </submittedName>
</protein>
<name>K1RBK9_MAGGI</name>
<dbReference type="AlphaFoldDB" id="K1RBK9"/>
<dbReference type="HOGENOM" id="CLU_732059_0_0_1"/>
<dbReference type="EMBL" id="JH818221">
    <property type="protein sequence ID" value="EKC43118.1"/>
    <property type="molecule type" value="Genomic_DNA"/>
</dbReference>